<accession>A0AA39CEQ7</accession>
<keyword evidence="4" id="KW-1185">Reference proteome</keyword>
<dbReference type="InterPro" id="IPR002818">
    <property type="entry name" value="DJ-1/PfpI"/>
</dbReference>
<keyword evidence="1" id="KW-0732">Signal</keyword>
<feature type="signal peptide" evidence="1">
    <location>
        <begin position="1"/>
        <end position="20"/>
    </location>
</feature>
<feature type="domain" description="DJ-1/PfpI" evidence="2">
    <location>
        <begin position="65"/>
        <end position="189"/>
    </location>
</feature>
<evidence type="ECO:0000259" key="2">
    <source>
        <dbReference type="Pfam" id="PF01965"/>
    </source>
</evidence>
<dbReference type="EMBL" id="JAPDRK010000015">
    <property type="protein sequence ID" value="KAJ9605765.1"/>
    <property type="molecule type" value="Genomic_DNA"/>
</dbReference>
<dbReference type="AlphaFoldDB" id="A0AA39CEQ7"/>
<evidence type="ECO:0000313" key="4">
    <source>
        <dbReference type="Proteomes" id="UP001172673"/>
    </source>
</evidence>
<name>A0AA39CEQ7_9EURO</name>
<dbReference type="Gene3D" id="3.40.50.880">
    <property type="match status" value="1"/>
</dbReference>
<dbReference type="InterPro" id="IPR029062">
    <property type="entry name" value="Class_I_gatase-like"/>
</dbReference>
<dbReference type="PANTHER" id="PTHR43130">
    <property type="entry name" value="ARAC-FAMILY TRANSCRIPTIONAL REGULATOR"/>
    <property type="match status" value="1"/>
</dbReference>
<dbReference type="PANTHER" id="PTHR43130:SF7">
    <property type="entry name" value="DJ-1_PFPI DOMAIN-CONTAINING PROTEIN"/>
    <property type="match status" value="1"/>
</dbReference>
<sequence>MASHLRIGVLLVPPMQLLDASPIDVFGILTPEYLEACGLPAPLTKLAIPVSIHYIAASGPGTYASMTASASLPVTDSLSSPAVQPGQLDTLLIPGPDPNLVPDEDVLTFLRAHKDAGQTDFLVICTGSFLAGYAGLLDGKTVTGPRGLLDRLRKKFPKAKFVERRWERDGRLWTSAGITNGLDLAAAYLHYKVQKELADLVCAMAEIGDRGQEYDSGKVSNVLWWIWLIQRAVFKGWRKTGRVVVPPAAPLSSGKP</sequence>
<evidence type="ECO:0000313" key="3">
    <source>
        <dbReference type="EMBL" id="KAJ9605765.1"/>
    </source>
</evidence>
<dbReference type="Pfam" id="PF01965">
    <property type="entry name" value="DJ-1_PfpI"/>
    <property type="match status" value="1"/>
</dbReference>
<organism evidence="3 4">
    <name type="scientific">Cladophialophora chaetospira</name>
    <dbReference type="NCBI Taxonomy" id="386627"/>
    <lineage>
        <taxon>Eukaryota</taxon>
        <taxon>Fungi</taxon>
        <taxon>Dikarya</taxon>
        <taxon>Ascomycota</taxon>
        <taxon>Pezizomycotina</taxon>
        <taxon>Eurotiomycetes</taxon>
        <taxon>Chaetothyriomycetidae</taxon>
        <taxon>Chaetothyriales</taxon>
        <taxon>Herpotrichiellaceae</taxon>
        <taxon>Cladophialophora</taxon>
    </lineage>
</organism>
<dbReference type="Proteomes" id="UP001172673">
    <property type="component" value="Unassembled WGS sequence"/>
</dbReference>
<proteinExistence type="predicted"/>
<gene>
    <name evidence="3" type="ORF">H2200_009614</name>
</gene>
<dbReference type="SUPFAM" id="SSF52317">
    <property type="entry name" value="Class I glutamine amidotransferase-like"/>
    <property type="match status" value="1"/>
</dbReference>
<reference evidence="3" key="1">
    <citation type="submission" date="2022-10" db="EMBL/GenBank/DDBJ databases">
        <title>Culturing micro-colonial fungi from biological soil crusts in the Mojave desert and describing Neophaeococcomyces mojavensis, and introducing the new genera and species Taxawa tesnikishii.</title>
        <authorList>
            <person name="Kurbessoian T."/>
            <person name="Stajich J.E."/>
        </authorList>
    </citation>
    <scope>NUCLEOTIDE SEQUENCE</scope>
    <source>
        <strain evidence="3">TK_41</strain>
    </source>
</reference>
<evidence type="ECO:0000256" key="1">
    <source>
        <dbReference type="SAM" id="SignalP"/>
    </source>
</evidence>
<feature type="chain" id="PRO_5041372387" description="DJ-1/PfpI domain-containing protein" evidence="1">
    <location>
        <begin position="21"/>
        <end position="256"/>
    </location>
</feature>
<dbReference type="InterPro" id="IPR052158">
    <property type="entry name" value="INH-QAR"/>
</dbReference>
<protein>
    <recommendedName>
        <fullName evidence="2">DJ-1/PfpI domain-containing protein</fullName>
    </recommendedName>
</protein>
<comment type="caution">
    <text evidence="3">The sequence shown here is derived from an EMBL/GenBank/DDBJ whole genome shotgun (WGS) entry which is preliminary data.</text>
</comment>